<dbReference type="AlphaFoldDB" id="A0A9J5Y2H5"/>
<organism evidence="1 2">
    <name type="scientific">Solanum commersonii</name>
    <name type="common">Commerson's wild potato</name>
    <name type="synonym">Commerson's nightshade</name>
    <dbReference type="NCBI Taxonomy" id="4109"/>
    <lineage>
        <taxon>Eukaryota</taxon>
        <taxon>Viridiplantae</taxon>
        <taxon>Streptophyta</taxon>
        <taxon>Embryophyta</taxon>
        <taxon>Tracheophyta</taxon>
        <taxon>Spermatophyta</taxon>
        <taxon>Magnoliopsida</taxon>
        <taxon>eudicotyledons</taxon>
        <taxon>Gunneridae</taxon>
        <taxon>Pentapetalae</taxon>
        <taxon>asterids</taxon>
        <taxon>lamiids</taxon>
        <taxon>Solanales</taxon>
        <taxon>Solanaceae</taxon>
        <taxon>Solanoideae</taxon>
        <taxon>Solaneae</taxon>
        <taxon>Solanum</taxon>
    </lineage>
</organism>
<dbReference type="EMBL" id="JACXVP010000007">
    <property type="protein sequence ID" value="KAG5594835.1"/>
    <property type="molecule type" value="Genomic_DNA"/>
</dbReference>
<evidence type="ECO:0000313" key="2">
    <source>
        <dbReference type="Proteomes" id="UP000824120"/>
    </source>
</evidence>
<evidence type="ECO:0000313" key="1">
    <source>
        <dbReference type="EMBL" id="KAG5594835.1"/>
    </source>
</evidence>
<protein>
    <submittedName>
        <fullName evidence="1">Uncharacterized protein</fullName>
    </submittedName>
</protein>
<reference evidence="1 2" key="1">
    <citation type="submission" date="2020-09" db="EMBL/GenBank/DDBJ databases">
        <title>De no assembly of potato wild relative species, Solanum commersonii.</title>
        <authorList>
            <person name="Cho K."/>
        </authorList>
    </citation>
    <scope>NUCLEOTIDE SEQUENCE [LARGE SCALE GENOMIC DNA]</scope>
    <source>
        <strain evidence="1">LZ3.2</strain>
        <tissue evidence="1">Leaf</tissue>
    </source>
</reference>
<dbReference type="Proteomes" id="UP000824120">
    <property type="component" value="Chromosome 7"/>
</dbReference>
<accession>A0A9J5Y2H5</accession>
<name>A0A9J5Y2H5_SOLCO</name>
<keyword evidence="2" id="KW-1185">Reference proteome</keyword>
<proteinExistence type="predicted"/>
<gene>
    <name evidence="1" type="ORF">H5410_036067</name>
</gene>
<comment type="caution">
    <text evidence="1">The sequence shown here is derived from an EMBL/GenBank/DDBJ whole genome shotgun (WGS) entry which is preliminary data.</text>
</comment>
<sequence>MLRRRFEEALIVNTSKCLRMRYTYEVPMVPVPDKEDWSVPDNVLDKIVLPSRYKRIPRRPRK</sequence>